<keyword evidence="7" id="KW-1185">Reference proteome</keyword>
<evidence type="ECO:0000259" key="5">
    <source>
        <dbReference type="Pfam" id="PF04357"/>
    </source>
</evidence>
<gene>
    <name evidence="6" type="ORF">ACFFIC_12770</name>
</gene>
<dbReference type="EMBL" id="JBHLVZ010000032">
    <property type="protein sequence ID" value="MFC0386406.1"/>
    <property type="molecule type" value="Genomic_DNA"/>
</dbReference>
<proteinExistence type="predicted"/>
<comment type="subcellular location">
    <subcellularLocation>
        <location evidence="1">Membrane</location>
        <topology evidence="1">Single-pass membrane protein</topology>
    </subcellularLocation>
</comment>
<protein>
    <submittedName>
        <fullName evidence="6">Translocation/assembly module TamB domain-containing protein</fullName>
    </submittedName>
</protein>
<accession>A0ABV6IS21</accession>
<dbReference type="Proteomes" id="UP001589789">
    <property type="component" value="Unassembled WGS sequence"/>
</dbReference>
<organism evidence="6 7">
    <name type="scientific">Muricoccus vinaceus</name>
    <dbReference type="NCBI Taxonomy" id="424704"/>
    <lineage>
        <taxon>Bacteria</taxon>
        <taxon>Pseudomonadati</taxon>
        <taxon>Pseudomonadota</taxon>
        <taxon>Alphaproteobacteria</taxon>
        <taxon>Acetobacterales</taxon>
        <taxon>Roseomonadaceae</taxon>
        <taxon>Muricoccus</taxon>
    </lineage>
</organism>
<evidence type="ECO:0000256" key="2">
    <source>
        <dbReference type="ARBA" id="ARBA00022692"/>
    </source>
</evidence>
<keyword evidence="4" id="KW-0472">Membrane</keyword>
<keyword evidence="3" id="KW-1133">Transmembrane helix</keyword>
<reference evidence="6 7" key="1">
    <citation type="submission" date="2024-09" db="EMBL/GenBank/DDBJ databases">
        <authorList>
            <person name="Sun Q."/>
            <person name="Mori K."/>
        </authorList>
    </citation>
    <scope>NUCLEOTIDE SEQUENCE [LARGE SCALE GENOMIC DNA]</scope>
    <source>
        <strain evidence="6 7">CCM 7468</strain>
    </source>
</reference>
<evidence type="ECO:0000256" key="4">
    <source>
        <dbReference type="ARBA" id="ARBA00023136"/>
    </source>
</evidence>
<comment type="caution">
    <text evidence="6">The sequence shown here is derived from an EMBL/GenBank/DDBJ whole genome shotgun (WGS) entry which is preliminary data.</text>
</comment>
<evidence type="ECO:0000256" key="1">
    <source>
        <dbReference type="ARBA" id="ARBA00004167"/>
    </source>
</evidence>
<name>A0ABV6IS21_9PROT</name>
<dbReference type="RefSeq" id="WP_377050846.1">
    <property type="nucleotide sequence ID" value="NZ_JBHLVZ010000032.1"/>
</dbReference>
<evidence type="ECO:0000313" key="6">
    <source>
        <dbReference type="EMBL" id="MFC0386406.1"/>
    </source>
</evidence>
<keyword evidence="2" id="KW-0812">Transmembrane</keyword>
<evidence type="ECO:0000256" key="3">
    <source>
        <dbReference type="ARBA" id="ARBA00022989"/>
    </source>
</evidence>
<dbReference type="Pfam" id="PF04357">
    <property type="entry name" value="TamB"/>
    <property type="match status" value="1"/>
</dbReference>
<evidence type="ECO:0000313" key="7">
    <source>
        <dbReference type="Proteomes" id="UP001589789"/>
    </source>
</evidence>
<sequence>MAGGTEAGSGPAAEAGRYVAPGVYLGIRQGVQGGQTGVGVEVELTPRLKLEGQTATGAAGDRLGLTYEFEY</sequence>
<dbReference type="InterPro" id="IPR007452">
    <property type="entry name" value="TamB_C"/>
</dbReference>
<feature type="domain" description="Translocation and assembly module TamB C-terminal" evidence="5">
    <location>
        <begin position="5"/>
        <end position="71"/>
    </location>
</feature>